<keyword evidence="3" id="KW-1185">Reference proteome</keyword>
<dbReference type="SUPFAM" id="SSF55469">
    <property type="entry name" value="FMN-dependent nitroreductase-like"/>
    <property type="match status" value="1"/>
</dbReference>
<evidence type="ECO:0000313" key="3">
    <source>
        <dbReference type="Proteomes" id="UP001215280"/>
    </source>
</evidence>
<evidence type="ECO:0000256" key="1">
    <source>
        <dbReference type="SAM" id="MobiDB-lite"/>
    </source>
</evidence>
<feature type="region of interest" description="Disordered" evidence="1">
    <location>
        <begin position="105"/>
        <end position="130"/>
    </location>
</feature>
<sequence>MSDAYLAAIAVRRTNLHLEAIVKTCVLHGPTPFNMQSSRAVLVTGAAHKKVWELVTEAIEKDLEGEAKEGALNRVAGFSAGYGSVLFFEDQKVIDDVHQTVPRVEHQGHRDAAAHGVDGALARGPRREPAAQRRLLRRARPEYSEGLLPSLDLTAIMPFGDPAAPLSEKSFGPIEDRVKVFKAY</sequence>
<dbReference type="PANTHER" id="PTHR43035:SF1">
    <property type="entry name" value="FATTY ACID REPRESSION MUTANT PROTEIN 2-RELATED"/>
    <property type="match status" value="1"/>
</dbReference>
<dbReference type="AlphaFoldDB" id="A0AAD7HR54"/>
<dbReference type="InterPro" id="IPR033877">
    <property type="entry name" value="Frm2/Hbn1"/>
</dbReference>
<dbReference type="Gene3D" id="3.40.109.10">
    <property type="entry name" value="NADH Oxidase"/>
    <property type="match status" value="2"/>
</dbReference>
<name>A0AAD7HR54_9AGAR</name>
<proteinExistence type="predicted"/>
<dbReference type="PANTHER" id="PTHR43035">
    <property type="entry name" value="FATTY ACID REPRESSION MUTANT PROTEIN 2-RELATED"/>
    <property type="match status" value="1"/>
</dbReference>
<organism evidence="2 3">
    <name type="scientific">Mycena maculata</name>
    <dbReference type="NCBI Taxonomy" id="230809"/>
    <lineage>
        <taxon>Eukaryota</taxon>
        <taxon>Fungi</taxon>
        <taxon>Dikarya</taxon>
        <taxon>Basidiomycota</taxon>
        <taxon>Agaricomycotina</taxon>
        <taxon>Agaricomycetes</taxon>
        <taxon>Agaricomycetidae</taxon>
        <taxon>Agaricales</taxon>
        <taxon>Marasmiineae</taxon>
        <taxon>Mycenaceae</taxon>
        <taxon>Mycena</taxon>
    </lineage>
</organism>
<evidence type="ECO:0000313" key="2">
    <source>
        <dbReference type="EMBL" id="KAJ7726277.1"/>
    </source>
</evidence>
<protein>
    <recommendedName>
        <fullName evidence="4">Nitroreductase domain-containing protein</fullName>
    </recommendedName>
</protein>
<reference evidence="2" key="1">
    <citation type="submission" date="2023-03" db="EMBL/GenBank/DDBJ databases">
        <title>Massive genome expansion in bonnet fungi (Mycena s.s.) driven by repeated elements and novel gene families across ecological guilds.</title>
        <authorList>
            <consortium name="Lawrence Berkeley National Laboratory"/>
            <person name="Harder C.B."/>
            <person name="Miyauchi S."/>
            <person name="Viragh M."/>
            <person name="Kuo A."/>
            <person name="Thoen E."/>
            <person name="Andreopoulos B."/>
            <person name="Lu D."/>
            <person name="Skrede I."/>
            <person name="Drula E."/>
            <person name="Henrissat B."/>
            <person name="Morin E."/>
            <person name="Kohler A."/>
            <person name="Barry K."/>
            <person name="LaButti K."/>
            <person name="Morin E."/>
            <person name="Salamov A."/>
            <person name="Lipzen A."/>
            <person name="Mereny Z."/>
            <person name="Hegedus B."/>
            <person name="Baldrian P."/>
            <person name="Stursova M."/>
            <person name="Weitz H."/>
            <person name="Taylor A."/>
            <person name="Grigoriev I.V."/>
            <person name="Nagy L.G."/>
            <person name="Martin F."/>
            <person name="Kauserud H."/>
        </authorList>
    </citation>
    <scope>NUCLEOTIDE SEQUENCE</scope>
    <source>
        <strain evidence="2">CBHHK188m</strain>
    </source>
</reference>
<accession>A0AAD7HR54</accession>
<dbReference type="InterPro" id="IPR000415">
    <property type="entry name" value="Nitroreductase-like"/>
</dbReference>
<gene>
    <name evidence="2" type="ORF">DFH07DRAFT_782797</name>
</gene>
<dbReference type="Proteomes" id="UP001215280">
    <property type="component" value="Unassembled WGS sequence"/>
</dbReference>
<evidence type="ECO:0008006" key="4">
    <source>
        <dbReference type="Google" id="ProtNLM"/>
    </source>
</evidence>
<dbReference type="GO" id="GO:0016491">
    <property type="term" value="F:oxidoreductase activity"/>
    <property type="evidence" value="ECO:0007669"/>
    <property type="project" value="InterPro"/>
</dbReference>
<dbReference type="EMBL" id="JARJLG010000221">
    <property type="protein sequence ID" value="KAJ7726277.1"/>
    <property type="molecule type" value="Genomic_DNA"/>
</dbReference>
<dbReference type="GO" id="GO:0034599">
    <property type="term" value="P:cellular response to oxidative stress"/>
    <property type="evidence" value="ECO:0007669"/>
    <property type="project" value="InterPro"/>
</dbReference>
<comment type="caution">
    <text evidence="2">The sequence shown here is derived from an EMBL/GenBank/DDBJ whole genome shotgun (WGS) entry which is preliminary data.</text>
</comment>